<comment type="caution">
    <text evidence="1">The sequence shown here is derived from an EMBL/GenBank/DDBJ whole genome shotgun (WGS) entry which is preliminary data.</text>
</comment>
<evidence type="ECO:0000313" key="2">
    <source>
        <dbReference type="Proteomes" id="UP001231649"/>
    </source>
</evidence>
<dbReference type="Proteomes" id="UP001231649">
    <property type="component" value="Chromosome 30"/>
</dbReference>
<accession>A0ACC2Q181</accession>
<dbReference type="EMBL" id="CM056806">
    <property type="protein sequence ID" value="KAJ8705037.1"/>
    <property type="molecule type" value="Genomic_DNA"/>
</dbReference>
<reference evidence="1" key="1">
    <citation type="submission" date="2023-03" db="EMBL/GenBank/DDBJ databases">
        <title>Chromosome-level genomes of two armyworms, Mythimna separata and Mythimna loreyi, provide insights into the biosynthesis and reception of sex pheromones.</title>
        <authorList>
            <person name="Zhao H."/>
        </authorList>
    </citation>
    <scope>NUCLEOTIDE SEQUENCE</scope>
    <source>
        <strain evidence="1">BeijingLab</strain>
    </source>
</reference>
<sequence>MHLKTFVMLFSLICVVCGKNAVKTLTESNGQEVIEIGTPIKELPVGLEEEPGGENDDDDDNETTTLKNSAKTQVLATKKEYKKTTAASVKKEEIKETETSKEITPDEDEERIEKELAEIYKDTADYKTDSLEEKELVKEPLTTTTVETTTYETEVTVTDDYDKPIGRQRNNFKFQPDSTDVASIEKFRTSIDEISCNNREKLKGTIAPVPDHPSKPDNAFRIISNGILLITVVLSYVFICT</sequence>
<keyword evidence="2" id="KW-1185">Reference proteome</keyword>
<organism evidence="1 2">
    <name type="scientific">Mythimna loreyi</name>
    <dbReference type="NCBI Taxonomy" id="667449"/>
    <lineage>
        <taxon>Eukaryota</taxon>
        <taxon>Metazoa</taxon>
        <taxon>Ecdysozoa</taxon>
        <taxon>Arthropoda</taxon>
        <taxon>Hexapoda</taxon>
        <taxon>Insecta</taxon>
        <taxon>Pterygota</taxon>
        <taxon>Neoptera</taxon>
        <taxon>Endopterygota</taxon>
        <taxon>Lepidoptera</taxon>
        <taxon>Glossata</taxon>
        <taxon>Ditrysia</taxon>
        <taxon>Noctuoidea</taxon>
        <taxon>Noctuidae</taxon>
        <taxon>Noctuinae</taxon>
        <taxon>Hadenini</taxon>
        <taxon>Mythimna</taxon>
    </lineage>
</organism>
<protein>
    <submittedName>
        <fullName evidence="1">Uncharacterized protein</fullName>
    </submittedName>
</protein>
<gene>
    <name evidence="1" type="ORF">PYW08_012357</name>
</gene>
<name>A0ACC2Q181_9NEOP</name>
<proteinExistence type="predicted"/>
<evidence type="ECO:0000313" key="1">
    <source>
        <dbReference type="EMBL" id="KAJ8705037.1"/>
    </source>
</evidence>